<feature type="compositionally biased region" description="Basic residues" evidence="5">
    <location>
        <begin position="242"/>
        <end position="253"/>
    </location>
</feature>
<protein>
    <recommendedName>
        <fullName evidence="6">Mif2/CENP-C cupin domain-containing protein</fullName>
    </recommendedName>
</protein>
<reference evidence="7" key="1">
    <citation type="submission" date="2021-01" db="EMBL/GenBank/DDBJ databases">
        <authorList>
            <person name="Corre E."/>
            <person name="Pelletier E."/>
            <person name="Niang G."/>
            <person name="Scheremetjew M."/>
            <person name="Finn R."/>
            <person name="Kale V."/>
            <person name="Holt S."/>
            <person name="Cochrane G."/>
            <person name="Meng A."/>
            <person name="Brown T."/>
            <person name="Cohen L."/>
        </authorList>
    </citation>
    <scope>NUCLEOTIDE SEQUENCE</scope>
    <source>
        <strain evidence="7">CCMP2058</strain>
    </source>
</reference>
<proteinExistence type="inferred from homology"/>
<organism evidence="7">
    <name type="scientific">Amorphochlora amoebiformis</name>
    <dbReference type="NCBI Taxonomy" id="1561963"/>
    <lineage>
        <taxon>Eukaryota</taxon>
        <taxon>Sar</taxon>
        <taxon>Rhizaria</taxon>
        <taxon>Cercozoa</taxon>
        <taxon>Chlorarachniophyceae</taxon>
        <taxon>Amorphochlora</taxon>
    </lineage>
</organism>
<evidence type="ECO:0000259" key="6">
    <source>
        <dbReference type="Pfam" id="PF11699"/>
    </source>
</evidence>
<feature type="region of interest" description="Disordered" evidence="5">
    <location>
        <begin position="215"/>
        <end position="306"/>
    </location>
</feature>
<evidence type="ECO:0000256" key="1">
    <source>
        <dbReference type="ARBA" id="ARBA00004123"/>
    </source>
</evidence>
<name>A0A7S0DR84_9EUKA</name>
<dbReference type="EMBL" id="HBEM01031504">
    <property type="protein sequence ID" value="CAD8462500.1"/>
    <property type="molecule type" value="Transcribed_RNA"/>
</dbReference>
<comment type="subcellular location">
    <subcellularLocation>
        <location evidence="1">Nucleus</location>
    </subcellularLocation>
</comment>
<accession>A0A7S0DR84</accession>
<dbReference type="GO" id="GO:0051455">
    <property type="term" value="P:spindle attachment to meiosis I kinetochore"/>
    <property type="evidence" value="ECO:0007669"/>
    <property type="project" value="TreeGrafter"/>
</dbReference>
<dbReference type="GO" id="GO:0051315">
    <property type="term" value="P:attachment of mitotic spindle microtubules to kinetochore"/>
    <property type="evidence" value="ECO:0007669"/>
    <property type="project" value="TreeGrafter"/>
</dbReference>
<evidence type="ECO:0000256" key="3">
    <source>
        <dbReference type="ARBA" id="ARBA00023125"/>
    </source>
</evidence>
<dbReference type="PANTHER" id="PTHR16684">
    <property type="entry name" value="CENTROMERE PROTEIN C"/>
    <property type="match status" value="1"/>
</dbReference>
<feature type="domain" description="Mif2/CENP-C cupin" evidence="6">
    <location>
        <begin position="352"/>
        <end position="434"/>
    </location>
</feature>
<dbReference type="Gene3D" id="2.60.120.10">
    <property type="entry name" value="Jelly Rolls"/>
    <property type="match status" value="1"/>
</dbReference>
<feature type="compositionally biased region" description="Basic residues" evidence="5">
    <location>
        <begin position="25"/>
        <end position="36"/>
    </location>
</feature>
<dbReference type="InterPro" id="IPR014710">
    <property type="entry name" value="RmlC-like_jellyroll"/>
</dbReference>
<feature type="compositionally biased region" description="Basic residues" evidence="5">
    <location>
        <begin position="125"/>
        <end position="134"/>
    </location>
</feature>
<dbReference type="InterPro" id="IPR028386">
    <property type="entry name" value="CENP-C/Mif2/cnp3"/>
</dbReference>
<evidence type="ECO:0000256" key="2">
    <source>
        <dbReference type="ARBA" id="ARBA00010291"/>
    </source>
</evidence>
<dbReference type="GO" id="GO:0005634">
    <property type="term" value="C:nucleus"/>
    <property type="evidence" value="ECO:0007669"/>
    <property type="project" value="UniProtKB-SubCell"/>
</dbReference>
<comment type="similarity">
    <text evidence="2">Belongs to the CENP-C/MIF2 family.</text>
</comment>
<keyword evidence="3" id="KW-0238">DNA-binding</keyword>
<dbReference type="AlphaFoldDB" id="A0A7S0DR84"/>
<evidence type="ECO:0000313" key="7">
    <source>
        <dbReference type="EMBL" id="CAD8462500.1"/>
    </source>
</evidence>
<feature type="compositionally biased region" description="Acidic residues" evidence="5">
    <location>
        <begin position="63"/>
        <end position="79"/>
    </location>
</feature>
<dbReference type="PANTHER" id="PTHR16684:SF11">
    <property type="entry name" value="CENTROMERE PROTEIN C"/>
    <property type="match status" value="1"/>
</dbReference>
<dbReference type="GO" id="GO:0051382">
    <property type="term" value="P:kinetochore assembly"/>
    <property type="evidence" value="ECO:0007669"/>
    <property type="project" value="InterPro"/>
</dbReference>
<feature type="compositionally biased region" description="Basic and acidic residues" evidence="5">
    <location>
        <begin position="109"/>
        <end position="124"/>
    </location>
</feature>
<feature type="compositionally biased region" description="Acidic residues" evidence="5">
    <location>
        <begin position="96"/>
        <end position="107"/>
    </location>
</feature>
<dbReference type="InterPro" id="IPR025974">
    <property type="entry name" value="Mif2/CENP-C_cupin"/>
</dbReference>
<evidence type="ECO:0000256" key="4">
    <source>
        <dbReference type="ARBA" id="ARBA00023242"/>
    </source>
</evidence>
<sequence length="449" mass="51001">MAKENHNNPQQDFEAEFVSPELPRNRKPRSSLKGSRKREAEELGYHPSDQVLALNDSMSSDNVEFEDDLGGEEIGDLESPEPTPQDLEQAFPQELEPAEPQDLESQELGDSKYSKGDNLPEEKGTRRRRRRRQTLKIVDQARKGGFLDLTTPGGKGLRRSKRRRCKPLEWWNGERRPYERRTSGIGPFLPTLTTPTGKRADHFVDLEAIEAEKRAKRIAKRKARTGRKKKAGSVKGSESRKQKARKAKKKKNPQPKPEEEDIMVEVEDIKEDHQPQKGARGKKKRQRIHDDNAGEEEEDPHKFNSKAWVRDSAKNLEVQISVAKLSKQIKMDSLVQDDREDLPKTKLPQAGKSFEGDTYSTGKLVLPPEAVKIREVSVSTEIFIILKCDHKALQATIGDSIFKLSSGDQFIVPADNEYEIKNLSKSKTAELCFTLIRQPDPQGPQDEED</sequence>
<evidence type="ECO:0000256" key="5">
    <source>
        <dbReference type="SAM" id="MobiDB-lite"/>
    </source>
</evidence>
<feature type="compositionally biased region" description="Acidic residues" evidence="5">
    <location>
        <begin position="258"/>
        <end position="269"/>
    </location>
</feature>
<dbReference type="GO" id="GO:0000776">
    <property type="term" value="C:kinetochore"/>
    <property type="evidence" value="ECO:0007669"/>
    <property type="project" value="InterPro"/>
</dbReference>
<dbReference type="Pfam" id="PF11699">
    <property type="entry name" value="CENP-C_C"/>
    <property type="match status" value="1"/>
</dbReference>
<dbReference type="GO" id="GO:0019237">
    <property type="term" value="F:centromeric DNA binding"/>
    <property type="evidence" value="ECO:0007669"/>
    <property type="project" value="InterPro"/>
</dbReference>
<feature type="region of interest" description="Disordered" evidence="5">
    <location>
        <begin position="1"/>
        <end position="136"/>
    </location>
</feature>
<feature type="compositionally biased region" description="Basic residues" evidence="5">
    <location>
        <begin position="215"/>
        <end position="232"/>
    </location>
</feature>
<gene>
    <name evidence="7" type="ORF">LAMO00422_LOCUS21460</name>
</gene>
<keyword evidence="4" id="KW-0539">Nucleus</keyword>